<proteinExistence type="predicted"/>
<organism evidence="1 2">
    <name type="scientific">Mucilaginibacter glaciei</name>
    <dbReference type="NCBI Taxonomy" id="2772109"/>
    <lineage>
        <taxon>Bacteria</taxon>
        <taxon>Pseudomonadati</taxon>
        <taxon>Bacteroidota</taxon>
        <taxon>Sphingobacteriia</taxon>
        <taxon>Sphingobacteriales</taxon>
        <taxon>Sphingobacteriaceae</taxon>
        <taxon>Mucilaginibacter</taxon>
    </lineage>
</organism>
<dbReference type="RefSeq" id="WP_191165446.1">
    <property type="nucleotide sequence ID" value="NZ_JACWMX010000009.1"/>
</dbReference>
<protein>
    <submittedName>
        <fullName evidence="1">Uncharacterized protein</fullName>
    </submittedName>
</protein>
<gene>
    <name evidence="1" type="ORF">IDJ76_18630</name>
</gene>
<dbReference type="AlphaFoldDB" id="A0A926S3P2"/>
<evidence type="ECO:0000313" key="2">
    <source>
        <dbReference type="Proteomes" id="UP000619078"/>
    </source>
</evidence>
<reference evidence="1" key="1">
    <citation type="submission" date="2020-09" db="EMBL/GenBank/DDBJ databases">
        <title>Novel species of Mucilaginibacter isolated from a glacier on the Tibetan Plateau.</title>
        <authorList>
            <person name="Liu Q."/>
            <person name="Xin Y.-H."/>
        </authorList>
    </citation>
    <scope>NUCLEOTIDE SEQUENCE</scope>
    <source>
        <strain evidence="1">ZB1P21</strain>
    </source>
</reference>
<evidence type="ECO:0000313" key="1">
    <source>
        <dbReference type="EMBL" id="MBD1395127.1"/>
    </source>
</evidence>
<accession>A0A926S3P2</accession>
<comment type="caution">
    <text evidence="1">The sequence shown here is derived from an EMBL/GenBank/DDBJ whole genome shotgun (WGS) entry which is preliminary data.</text>
</comment>
<sequence length="254" mass="28864">MASELNSFAFNDFFIRFAEGVTNIGLPGLPKDVHLSISHHPNSQDINFHVTRNIGREEHKPKLVIFKINKVEAITALQTGCSQLWNLIFERISPAEMRYAEFIPFDKLKWMQRDAAEVIDQTTIRKKKKIRFNNQAINDCEDLMHRPSAQWRLRQSSQSFPRNYSGGPQAGLLISSNQCYCVLLTSAGCFRQKSTVSAELFTSAFLEQKMISSIRFKTLLAIQRVSVAENRHDIARYNQPLTLSSNSSFSSSGS</sequence>
<keyword evidence="2" id="KW-1185">Reference proteome</keyword>
<dbReference type="Proteomes" id="UP000619078">
    <property type="component" value="Unassembled WGS sequence"/>
</dbReference>
<dbReference type="EMBL" id="JACWMX010000009">
    <property type="protein sequence ID" value="MBD1395127.1"/>
    <property type="molecule type" value="Genomic_DNA"/>
</dbReference>
<name>A0A926S3P2_9SPHI</name>